<dbReference type="Proteomes" id="UP000799429">
    <property type="component" value="Unassembled WGS sequence"/>
</dbReference>
<evidence type="ECO:0000313" key="3">
    <source>
        <dbReference type="Proteomes" id="UP000799429"/>
    </source>
</evidence>
<keyword evidence="3" id="KW-1185">Reference proteome</keyword>
<dbReference type="InterPro" id="IPR009057">
    <property type="entry name" value="Homeodomain-like_sf"/>
</dbReference>
<dbReference type="SUPFAM" id="SSF46689">
    <property type="entry name" value="Homeodomain-like"/>
    <property type="match status" value="1"/>
</dbReference>
<evidence type="ECO:0000259" key="1">
    <source>
        <dbReference type="Pfam" id="PF05225"/>
    </source>
</evidence>
<reference evidence="2" key="1">
    <citation type="journal article" date="2020" name="Stud. Mycol.">
        <title>101 Dothideomycetes genomes: a test case for predicting lifestyles and emergence of pathogens.</title>
        <authorList>
            <person name="Haridas S."/>
            <person name="Albert R."/>
            <person name="Binder M."/>
            <person name="Bloem J."/>
            <person name="Labutti K."/>
            <person name="Salamov A."/>
            <person name="Andreopoulos B."/>
            <person name="Baker S."/>
            <person name="Barry K."/>
            <person name="Bills G."/>
            <person name="Bluhm B."/>
            <person name="Cannon C."/>
            <person name="Castanera R."/>
            <person name="Culley D."/>
            <person name="Daum C."/>
            <person name="Ezra D."/>
            <person name="Gonzalez J."/>
            <person name="Henrissat B."/>
            <person name="Kuo A."/>
            <person name="Liang C."/>
            <person name="Lipzen A."/>
            <person name="Lutzoni F."/>
            <person name="Magnuson J."/>
            <person name="Mondo S."/>
            <person name="Nolan M."/>
            <person name="Ohm R."/>
            <person name="Pangilinan J."/>
            <person name="Park H.-J."/>
            <person name="Ramirez L."/>
            <person name="Alfaro M."/>
            <person name="Sun H."/>
            <person name="Tritt A."/>
            <person name="Yoshinaga Y."/>
            <person name="Zwiers L.-H."/>
            <person name="Turgeon B."/>
            <person name="Goodwin S."/>
            <person name="Spatafora J."/>
            <person name="Crous P."/>
            <person name="Grigoriev I."/>
        </authorList>
    </citation>
    <scope>NUCLEOTIDE SEQUENCE</scope>
    <source>
        <strain evidence="2">CBS 101060</strain>
    </source>
</reference>
<feature type="non-terminal residue" evidence="2">
    <location>
        <position position="1"/>
    </location>
</feature>
<gene>
    <name evidence="2" type="ORF">M501DRAFT_132478</name>
</gene>
<proteinExistence type="predicted"/>
<evidence type="ECO:0000313" key="2">
    <source>
        <dbReference type="EMBL" id="KAF2843809.1"/>
    </source>
</evidence>
<comment type="caution">
    <text evidence="2">The sequence shown here is derived from an EMBL/GenBank/DDBJ whole genome shotgun (WGS) entry which is preliminary data.</text>
</comment>
<organism evidence="2 3">
    <name type="scientific">Patellaria atrata CBS 101060</name>
    <dbReference type="NCBI Taxonomy" id="1346257"/>
    <lineage>
        <taxon>Eukaryota</taxon>
        <taxon>Fungi</taxon>
        <taxon>Dikarya</taxon>
        <taxon>Ascomycota</taxon>
        <taxon>Pezizomycotina</taxon>
        <taxon>Dothideomycetes</taxon>
        <taxon>Dothideomycetes incertae sedis</taxon>
        <taxon>Patellariales</taxon>
        <taxon>Patellariaceae</taxon>
        <taxon>Patellaria</taxon>
    </lineage>
</organism>
<dbReference type="Gene3D" id="1.10.10.60">
    <property type="entry name" value="Homeodomain-like"/>
    <property type="match status" value="1"/>
</dbReference>
<accession>A0A9P4VXH1</accession>
<name>A0A9P4VXH1_9PEZI</name>
<sequence length="60" mass="6642">LSTPQPCITQSSYQEADIILAISSIENKQIKSANCAASTYNVPRSTLRDRRAGKLTRRDC</sequence>
<dbReference type="InterPro" id="IPR007889">
    <property type="entry name" value="HTH_Psq"/>
</dbReference>
<feature type="domain" description="HTH psq-type" evidence="1">
    <location>
        <begin position="15"/>
        <end position="51"/>
    </location>
</feature>
<dbReference type="GO" id="GO:0003677">
    <property type="term" value="F:DNA binding"/>
    <property type="evidence" value="ECO:0007669"/>
    <property type="project" value="InterPro"/>
</dbReference>
<dbReference type="AlphaFoldDB" id="A0A9P4VXH1"/>
<dbReference type="OrthoDB" id="3673683at2759"/>
<protein>
    <recommendedName>
        <fullName evidence="1">HTH psq-type domain-containing protein</fullName>
    </recommendedName>
</protein>
<dbReference type="Pfam" id="PF05225">
    <property type="entry name" value="HTH_psq"/>
    <property type="match status" value="1"/>
</dbReference>
<dbReference type="EMBL" id="MU006089">
    <property type="protein sequence ID" value="KAF2843809.1"/>
    <property type="molecule type" value="Genomic_DNA"/>
</dbReference>